<dbReference type="Pfam" id="PF00391">
    <property type="entry name" value="PEP-utilizers"/>
    <property type="match status" value="1"/>
</dbReference>
<comment type="similarity">
    <text evidence="4">Belongs to the PEP-utilizing enzyme family.</text>
</comment>
<evidence type="ECO:0000256" key="7">
    <source>
        <dbReference type="ARBA" id="ARBA00022490"/>
    </source>
</evidence>
<dbReference type="CDD" id="cd00367">
    <property type="entry name" value="PTS-HPr_like"/>
    <property type="match status" value="1"/>
</dbReference>
<dbReference type="InterPro" id="IPR015813">
    <property type="entry name" value="Pyrv/PenolPyrv_kinase-like_dom"/>
</dbReference>
<evidence type="ECO:0000256" key="12">
    <source>
        <dbReference type="ARBA" id="ARBA00022723"/>
    </source>
</evidence>
<dbReference type="InterPro" id="IPR050499">
    <property type="entry name" value="PEP-utilizing_PTS_enzyme"/>
</dbReference>
<sequence length="950" mass="101426">MLELAKEQIAMGQSAADKAEALRLMAERLVADGLVAEGYLEGLQAREAQGSTFLGQGIAIPHGTPQTRDLVFATGVRLLQFPEGVDWGDGQTVYLAIGIAARSDEHLRLLQLLTRALGETDLAEALRRATSAEALLKLLQGAPQALALDAQLVGLNLPAEDFDELAWRGARLLQRAGCVDPGFAALLQQAEPLPLGEGLWWLNSERQVRQPGLAFVTPQQPLRYRDQPLNGLFCLASMGAGHQALLERLCEVLIEGRGQMLYQATSSRAVLEVLGADAPADWPSVRQVLANPHGLHARPAKVLAQLAKGFDGEIRVRVVDSGQPGVSVKSLSKLLGLGARRGQVLELVAEPSIAEQALPVLQAAIEQGLGEEVEPLPSVAEVASSTPDDELVAPAAGSLIQAVGAAPGIACGPAHVCVEHVIDYPLRGESPAQERLKLHTALAAVHDELDALVRRSDKAIGEIFITHQEMLADPALADDVEQRLLQGESAAAAWMSVIEAAARQQESLHDALLAERAADLRDIGRRVLAQLCGVQALSEPEQAYVLVMAEVGPSDVARLDPARVAGIVTAYGGATAHSAIVARALGIPAVVGAGPAILLLDNATPLLLDGQRGHVQVAPSADALERSLAERELREKRLQAAWANRHEPAVTRDGHAIEVFANIGDSSVIDKVVEQGAEGVGLLRTELIFMAHSQAPDVATQEAEYRRVLDGLAGRPLVVRTLDVGGDKPLPYWPIAAEDNPFLGVRGVRLTLQRPQVMEEQLRALLRAADQRPLRIMFPMVGQIHEWRQARAMVERLREEIPVADLQVGIMVEVPSAALLAPQLAREVDFFSIGTNDLTQYTLAIDRGHPSLSAQADGLHPAVLSLIDMTVRAAHAHGKWVGVCGELAADPQAVAVLLGLDVDELSVAAPSIAEVKALVRQADHQTARALAREALQQDSAAAVRALVERY</sequence>
<dbReference type="SUPFAM" id="SSF51621">
    <property type="entry name" value="Phosphoenolpyruvate/pyruvate domain"/>
    <property type="match status" value="1"/>
</dbReference>
<dbReference type="PROSITE" id="PS51094">
    <property type="entry name" value="PTS_EIIA_TYPE_2"/>
    <property type="match status" value="1"/>
</dbReference>
<dbReference type="PRINTS" id="PR00107">
    <property type="entry name" value="PHOSPHOCPHPR"/>
</dbReference>
<dbReference type="InterPro" id="IPR008279">
    <property type="entry name" value="PEP-util_enz_mobile_dom"/>
</dbReference>
<dbReference type="EC" id="2.7.3.9" evidence="5"/>
<dbReference type="Proteomes" id="UP000298551">
    <property type="component" value="Chromosome"/>
</dbReference>
<dbReference type="SUPFAM" id="SSF55594">
    <property type="entry name" value="HPr-like"/>
    <property type="match status" value="1"/>
</dbReference>
<feature type="domain" description="PTS EIIA type-2" evidence="15">
    <location>
        <begin position="2"/>
        <end position="142"/>
    </location>
</feature>
<reference evidence="18" key="1">
    <citation type="submission" date="2019-04" db="EMBL/GenBank/DDBJ databases">
        <title>Genome sequence of Pseudomonas putida 1290, an auxin catabolizing strain.</title>
        <authorList>
            <person name="Laird T.S."/>
            <person name="Leveau J.H.J."/>
        </authorList>
    </citation>
    <scope>NUCLEOTIDE SEQUENCE [LARGE SCALE GENOMIC DNA]</scope>
    <source>
        <strain evidence="18">1290</strain>
    </source>
</reference>
<dbReference type="InterPro" id="IPR000121">
    <property type="entry name" value="PEP_util_C"/>
</dbReference>
<dbReference type="InterPro" id="IPR002178">
    <property type="entry name" value="PTS_EIIA_type-2_dom"/>
</dbReference>
<dbReference type="GO" id="GO:0009401">
    <property type="term" value="P:phosphoenolpyruvate-dependent sugar phosphotransferase system"/>
    <property type="evidence" value="ECO:0007669"/>
    <property type="project" value="UniProtKB-KW"/>
</dbReference>
<dbReference type="Gene3D" id="3.20.20.60">
    <property type="entry name" value="Phosphoenolpyruvate-binding domains"/>
    <property type="match status" value="1"/>
</dbReference>
<evidence type="ECO:0000256" key="13">
    <source>
        <dbReference type="ARBA" id="ARBA00022777"/>
    </source>
</evidence>
<dbReference type="InterPro" id="IPR036618">
    <property type="entry name" value="PtsI_HPr-bd_sf"/>
</dbReference>
<evidence type="ECO:0000256" key="10">
    <source>
        <dbReference type="ARBA" id="ARBA00022679"/>
    </source>
</evidence>
<dbReference type="InterPro" id="IPR016152">
    <property type="entry name" value="PTrfase/Anion_transptr"/>
</dbReference>
<dbReference type="PANTHER" id="PTHR46244">
    <property type="entry name" value="PHOSPHOENOLPYRUVATE-PROTEIN PHOSPHOTRANSFERASE"/>
    <property type="match status" value="1"/>
</dbReference>
<dbReference type="Gene3D" id="3.30.1340.10">
    <property type="entry name" value="HPr-like"/>
    <property type="match status" value="1"/>
</dbReference>
<dbReference type="SUPFAM" id="SSF55804">
    <property type="entry name" value="Phoshotransferase/anion transport protein"/>
    <property type="match status" value="2"/>
</dbReference>
<gene>
    <name evidence="17" type="primary">ptsP</name>
    <name evidence="17" type="ORF">E6B08_26040</name>
</gene>
<name>A0A4D6XGH4_PSEPU</name>
<keyword evidence="8" id="KW-0597">Phosphoprotein</keyword>
<comment type="cofactor">
    <cofactor evidence="2">
        <name>Mg(2+)</name>
        <dbReference type="ChEBI" id="CHEBI:18420"/>
    </cofactor>
</comment>
<dbReference type="OrthoDB" id="9765468at2"/>
<dbReference type="PRINTS" id="PR01736">
    <property type="entry name" value="PHPHTRNFRASE"/>
</dbReference>
<comment type="subcellular location">
    <subcellularLocation>
        <location evidence="3">Cytoplasm</location>
    </subcellularLocation>
</comment>
<dbReference type="InterPro" id="IPR040442">
    <property type="entry name" value="Pyrv_kinase-like_dom_sf"/>
</dbReference>
<keyword evidence="12" id="KW-0479">Metal-binding</keyword>
<dbReference type="SUPFAM" id="SSF52009">
    <property type="entry name" value="Phosphohistidine domain"/>
    <property type="match status" value="1"/>
</dbReference>
<keyword evidence="11" id="KW-0598">Phosphotransferase system</keyword>
<dbReference type="PANTHER" id="PTHR46244:SF6">
    <property type="entry name" value="PHOSPHOENOLPYRUVATE-PROTEIN PHOSPHOTRANSFERASE"/>
    <property type="match status" value="1"/>
</dbReference>
<organism evidence="17 18">
    <name type="scientific">Pseudomonas putida</name>
    <name type="common">Arthrobacter siderocapsulatus</name>
    <dbReference type="NCBI Taxonomy" id="303"/>
    <lineage>
        <taxon>Bacteria</taxon>
        <taxon>Pseudomonadati</taxon>
        <taxon>Pseudomonadota</taxon>
        <taxon>Gammaproteobacteria</taxon>
        <taxon>Pseudomonadales</taxon>
        <taxon>Pseudomonadaceae</taxon>
        <taxon>Pseudomonas</taxon>
    </lineage>
</organism>
<evidence type="ECO:0000256" key="2">
    <source>
        <dbReference type="ARBA" id="ARBA00001946"/>
    </source>
</evidence>
<dbReference type="PROSITE" id="PS51350">
    <property type="entry name" value="PTS_HPR_DOM"/>
    <property type="match status" value="1"/>
</dbReference>
<evidence type="ECO:0000256" key="1">
    <source>
        <dbReference type="ARBA" id="ARBA00000683"/>
    </source>
</evidence>
<keyword evidence="14" id="KW-0460">Magnesium</keyword>
<keyword evidence="7" id="KW-0963">Cytoplasm</keyword>
<dbReference type="InterPro" id="IPR035895">
    <property type="entry name" value="HPr-like_sf"/>
</dbReference>
<evidence type="ECO:0000256" key="6">
    <source>
        <dbReference type="ARBA" id="ARBA00022448"/>
    </source>
</evidence>
<evidence type="ECO:0000259" key="15">
    <source>
        <dbReference type="PROSITE" id="PS51094"/>
    </source>
</evidence>
<evidence type="ECO:0000256" key="4">
    <source>
        <dbReference type="ARBA" id="ARBA00007837"/>
    </source>
</evidence>
<evidence type="ECO:0000256" key="9">
    <source>
        <dbReference type="ARBA" id="ARBA00022597"/>
    </source>
</evidence>
<dbReference type="RefSeq" id="WP_136916598.1">
    <property type="nucleotide sequence ID" value="NZ_CP039371.1"/>
</dbReference>
<dbReference type="Gene3D" id="3.50.30.10">
    <property type="entry name" value="Phosphohistidine domain"/>
    <property type="match status" value="1"/>
</dbReference>
<evidence type="ECO:0000256" key="5">
    <source>
        <dbReference type="ARBA" id="ARBA00012232"/>
    </source>
</evidence>
<dbReference type="Pfam" id="PF00359">
    <property type="entry name" value="PTS_EIIA_2"/>
    <property type="match status" value="1"/>
</dbReference>
<evidence type="ECO:0000256" key="8">
    <source>
        <dbReference type="ARBA" id="ARBA00022553"/>
    </source>
</evidence>
<evidence type="ECO:0000256" key="11">
    <source>
        <dbReference type="ARBA" id="ARBA00022683"/>
    </source>
</evidence>
<keyword evidence="17" id="KW-0670">Pyruvate</keyword>
<keyword evidence="9" id="KW-0762">Sugar transport</keyword>
<evidence type="ECO:0000256" key="14">
    <source>
        <dbReference type="ARBA" id="ARBA00022842"/>
    </source>
</evidence>
<dbReference type="SUPFAM" id="SSF47831">
    <property type="entry name" value="Enzyme I of the PEP:sugar phosphotransferase system HPr-binding (sub)domain"/>
    <property type="match status" value="1"/>
</dbReference>
<dbReference type="CDD" id="cd00211">
    <property type="entry name" value="PTS_IIA_fru"/>
    <property type="match status" value="1"/>
</dbReference>
<dbReference type="GO" id="GO:0016301">
    <property type="term" value="F:kinase activity"/>
    <property type="evidence" value="ECO:0007669"/>
    <property type="project" value="UniProtKB-KW"/>
</dbReference>
<dbReference type="InterPro" id="IPR018274">
    <property type="entry name" value="PEP_util_AS"/>
</dbReference>
<feature type="domain" description="HPr" evidence="16">
    <location>
        <begin position="282"/>
        <end position="372"/>
    </location>
</feature>
<protein>
    <recommendedName>
        <fullName evidence="5">phosphoenolpyruvate--protein phosphotransferase</fullName>
        <ecNumber evidence="5">2.7.3.9</ecNumber>
    </recommendedName>
</protein>
<dbReference type="Pfam" id="PF00381">
    <property type="entry name" value="PTS-HPr"/>
    <property type="match status" value="1"/>
</dbReference>
<proteinExistence type="inferred from homology"/>
<keyword evidence="10 17" id="KW-0808">Transferase</keyword>
<dbReference type="InterPro" id="IPR000032">
    <property type="entry name" value="HPr-like"/>
</dbReference>
<keyword evidence="13" id="KW-0418">Kinase</keyword>
<dbReference type="GO" id="GO:0008965">
    <property type="term" value="F:phosphoenolpyruvate-protein phosphotransferase activity"/>
    <property type="evidence" value="ECO:0007669"/>
    <property type="project" value="UniProtKB-EC"/>
</dbReference>
<dbReference type="InterPro" id="IPR006318">
    <property type="entry name" value="PTS_EI-like"/>
</dbReference>
<dbReference type="PROSITE" id="PS00742">
    <property type="entry name" value="PEP_ENZYMES_2"/>
    <property type="match status" value="1"/>
</dbReference>
<dbReference type="Pfam" id="PF05524">
    <property type="entry name" value="PEP-utilisers_N"/>
    <property type="match status" value="1"/>
</dbReference>
<dbReference type="PROSITE" id="PS00372">
    <property type="entry name" value="PTS_EIIA_TYPE_2_HIS"/>
    <property type="match status" value="1"/>
</dbReference>
<dbReference type="NCBIfam" id="TIGR01417">
    <property type="entry name" value="PTS_I_fam"/>
    <property type="match status" value="1"/>
</dbReference>
<dbReference type="InterPro" id="IPR008731">
    <property type="entry name" value="PTS_EIN"/>
</dbReference>
<comment type="catalytic activity">
    <reaction evidence="1">
        <text>L-histidyl-[protein] + phosphoenolpyruvate = N(pros)-phospho-L-histidyl-[protein] + pyruvate</text>
        <dbReference type="Rhea" id="RHEA:23880"/>
        <dbReference type="Rhea" id="RHEA-COMP:9745"/>
        <dbReference type="Rhea" id="RHEA-COMP:9746"/>
        <dbReference type="ChEBI" id="CHEBI:15361"/>
        <dbReference type="ChEBI" id="CHEBI:29979"/>
        <dbReference type="ChEBI" id="CHEBI:58702"/>
        <dbReference type="ChEBI" id="CHEBI:64837"/>
        <dbReference type="EC" id="2.7.3.9"/>
    </reaction>
</comment>
<dbReference type="GO" id="GO:0046872">
    <property type="term" value="F:metal ion binding"/>
    <property type="evidence" value="ECO:0007669"/>
    <property type="project" value="UniProtKB-KW"/>
</dbReference>
<dbReference type="Gene3D" id="1.10.274.10">
    <property type="entry name" value="PtsI, HPr-binding domain"/>
    <property type="match status" value="1"/>
</dbReference>
<evidence type="ECO:0000259" key="16">
    <source>
        <dbReference type="PROSITE" id="PS51350"/>
    </source>
</evidence>
<evidence type="ECO:0000313" key="17">
    <source>
        <dbReference type="EMBL" id="QCI14604.1"/>
    </source>
</evidence>
<dbReference type="InterPro" id="IPR023151">
    <property type="entry name" value="PEP_util_CS"/>
</dbReference>
<dbReference type="Gene3D" id="3.40.930.10">
    <property type="entry name" value="Mannitol-specific EII, Chain A"/>
    <property type="match status" value="2"/>
</dbReference>
<dbReference type="PROSITE" id="PS00370">
    <property type="entry name" value="PEP_ENZYMES_PHOS_SITE"/>
    <property type="match status" value="1"/>
</dbReference>
<dbReference type="InterPro" id="IPR036637">
    <property type="entry name" value="Phosphohistidine_dom_sf"/>
</dbReference>
<dbReference type="EMBL" id="CP039371">
    <property type="protein sequence ID" value="QCI14604.1"/>
    <property type="molecule type" value="Genomic_DNA"/>
</dbReference>
<evidence type="ECO:0000256" key="3">
    <source>
        <dbReference type="ARBA" id="ARBA00004496"/>
    </source>
</evidence>
<dbReference type="GO" id="GO:0005737">
    <property type="term" value="C:cytoplasm"/>
    <property type="evidence" value="ECO:0007669"/>
    <property type="project" value="UniProtKB-SubCell"/>
</dbReference>
<evidence type="ECO:0000313" key="18">
    <source>
        <dbReference type="Proteomes" id="UP000298551"/>
    </source>
</evidence>
<keyword evidence="6" id="KW-0813">Transport</keyword>
<dbReference type="NCBIfam" id="NF008319">
    <property type="entry name" value="PRK11109.1"/>
    <property type="match status" value="1"/>
</dbReference>
<dbReference type="AlphaFoldDB" id="A0A4D6XGH4"/>
<dbReference type="Pfam" id="PF02896">
    <property type="entry name" value="PEP-utilizers_C"/>
    <property type="match status" value="1"/>
</dbReference>
<accession>A0A4D6XGH4</accession>